<comment type="caution">
    <text evidence="1">The sequence shown here is derived from an EMBL/GenBank/DDBJ whole genome shotgun (WGS) entry which is preliminary data.</text>
</comment>
<evidence type="ECO:0000313" key="2">
    <source>
        <dbReference type="Proteomes" id="UP001519641"/>
    </source>
</evidence>
<organism evidence="1 2">
    <name type="scientific">Curtobacterium aurantiacum</name>
    <dbReference type="NCBI Taxonomy" id="3236919"/>
    <lineage>
        <taxon>Bacteria</taxon>
        <taxon>Bacillati</taxon>
        <taxon>Actinomycetota</taxon>
        <taxon>Actinomycetes</taxon>
        <taxon>Micrococcales</taxon>
        <taxon>Microbacteriaceae</taxon>
        <taxon>Curtobacterium</taxon>
    </lineage>
</organism>
<keyword evidence="2" id="KW-1185">Reference proteome</keyword>
<protein>
    <submittedName>
        <fullName evidence="1">Uncharacterized protein</fullName>
    </submittedName>
</protein>
<sequence>MTLIWATRGRTWGFRFLMPDGSGDDPLRAYDEAFDGVGDAAEVLRHQDGSAALRFTDPEGRRDRAGRPIPHEFVLFPPLSERVRSMDDALTEVWPLVRDRYAAVWDRPTPPAA</sequence>
<gene>
    <name evidence="1" type="ORF">KK097_04665</name>
</gene>
<dbReference type="EMBL" id="JAHEWS010000005">
    <property type="protein sequence ID" value="MBT1587103.1"/>
    <property type="molecule type" value="Genomic_DNA"/>
</dbReference>
<dbReference type="Proteomes" id="UP001519641">
    <property type="component" value="Unassembled WGS sequence"/>
</dbReference>
<accession>A0ABS5VC93</accession>
<name>A0ABS5VC93_9MICO</name>
<evidence type="ECO:0000313" key="1">
    <source>
        <dbReference type="EMBL" id="MBT1587103.1"/>
    </source>
</evidence>
<reference evidence="1 2" key="1">
    <citation type="submission" date="2021-05" db="EMBL/GenBank/DDBJ databases">
        <title>Whole genome sequence of Curtobacterium flaccumfaciens pv. flaccumfaciens strain CFBP 8819.</title>
        <authorList>
            <person name="Osdaghi E."/>
            <person name="Taghouti G."/>
            <person name="Portier P."/>
            <person name="Fazliarab A."/>
            <person name="Taghavi S.M."/>
            <person name="Briand M."/>
            <person name="Le-Saux M."/>
            <person name="Jacques M.-A."/>
        </authorList>
    </citation>
    <scope>NUCLEOTIDE SEQUENCE [LARGE SCALE GENOMIC DNA]</scope>
    <source>
        <strain evidence="1 2">CFBP 8819</strain>
    </source>
</reference>
<proteinExistence type="predicted"/>